<dbReference type="Proteomes" id="UP000232101">
    <property type="component" value="Unassembled WGS sequence"/>
</dbReference>
<dbReference type="GO" id="GO:0016887">
    <property type="term" value="F:ATP hydrolysis activity"/>
    <property type="evidence" value="ECO:0007669"/>
    <property type="project" value="InterPro"/>
</dbReference>
<evidence type="ECO:0000313" key="3">
    <source>
        <dbReference type="Proteomes" id="UP000232101"/>
    </source>
</evidence>
<dbReference type="EMBL" id="PHQY01000710">
    <property type="protein sequence ID" value="PJO40620.1"/>
    <property type="molecule type" value="Genomic_DNA"/>
</dbReference>
<organism evidence="2 3">
    <name type="scientific">Lysinibacillus xylanilyticus</name>
    <dbReference type="NCBI Taxonomy" id="582475"/>
    <lineage>
        <taxon>Bacteria</taxon>
        <taxon>Bacillati</taxon>
        <taxon>Bacillota</taxon>
        <taxon>Bacilli</taxon>
        <taxon>Bacillales</taxon>
        <taxon>Bacillaceae</taxon>
        <taxon>Lysinibacillus</taxon>
    </lineage>
</organism>
<dbReference type="GO" id="GO:0005524">
    <property type="term" value="F:ATP binding"/>
    <property type="evidence" value="ECO:0007669"/>
    <property type="project" value="InterPro"/>
</dbReference>
<sequence length="192" mass="21820">MVIKMVKVGLFGPQGAGKTTLGMLLCRLVQSMDSRIKIYTNVTNIDENDETVVTISDLAEIPFQDGLPKIVYVDEAYFSVGSRTSSSKQNVVWTKAFALFRKSDVILTIFATHRPNMVDVNIRNLLEYVIMGRKNKGNLDYIVYDVISKEWAPLQLEKNKKLFDFTRFNTKDFPNTIATEELQKLPIFGAIK</sequence>
<dbReference type="InterPro" id="IPR003959">
    <property type="entry name" value="ATPase_AAA_core"/>
</dbReference>
<dbReference type="SUPFAM" id="SSF52540">
    <property type="entry name" value="P-loop containing nucleoside triphosphate hydrolases"/>
    <property type="match status" value="1"/>
</dbReference>
<feature type="domain" description="AAA+ ATPase" evidence="1">
    <location>
        <begin position="4"/>
        <end position="140"/>
    </location>
</feature>
<dbReference type="InterPro" id="IPR003593">
    <property type="entry name" value="AAA+_ATPase"/>
</dbReference>
<dbReference type="AlphaFoldDB" id="A0A2M9PXR5"/>
<gene>
    <name evidence="2" type="ORF">CWD94_27115</name>
</gene>
<evidence type="ECO:0000313" key="2">
    <source>
        <dbReference type="EMBL" id="PJO40620.1"/>
    </source>
</evidence>
<name>A0A2M9PXR5_9BACI</name>
<evidence type="ECO:0000259" key="1">
    <source>
        <dbReference type="SMART" id="SM00382"/>
    </source>
</evidence>
<proteinExistence type="predicted"/>
<comment type="caution">
    <text evidence="2">The sequence shown here is derived from an EMBL/GenBank/DDBJ whole genome shotgun (WGS) entry which is preliminary data.</text>
</comment>
<dbReference type="Pfam" id="PF00004">
    <property type="entry name" value="AAA"/>
    <property type="match status" value="1"/>
</dbReference>
<protein>
    <recommendedName>
        <fullName evidence="1">AAA+ ATPase domain-containing protein</fullName>
    </recommendedName>
</protein>
<accession>A0A2M9PXR5</accession>
<dbReference type="InterPro" id="IPR027417">
    <property type="entry name" value="P-loop_NTPase"/>
</dbReference>
<reference evidence="2 3" key="1">
    <citation type="submission" date="2017-11" db="EMBL/GenBank/DDBJ databases">
        <title>Bacterial isolate from king chilli rhizosphere.</title>
        <authorList>
            <person name="Takhelmayum P."/>
            <person name="Sarangthem I."/>
        </authorList>
    </citation>
    <scope>NUCLEOTIDE SEQUENCE [LARGE SCALE GENOMIC DNA]</scope>
    <source>
        <strain evidence="3">t26</strain>
    </source>
</reference>
<dbReference type="SMART" id="SM00382">
    <property type="entry name" value="AAA"/>
    <property type="match status" value="1"/>
</dbReference>
<dbReference type="Gene3D" id="3.40.50.300">
    <property type="entry name" value="P-loop containing nucleotide triphosphate hydrolases"/>
    <property type="match status" value="1"/>
</dbReference>